<evidence type="ECO:0000313" key="3">
    <source>
        <dbReference type="Proteomes" id="UP000809243"/>
    </source>
</evidence>
<dbReference type="InterPro" id="IPR001638">
    <property type="entry name" value="Solute-binding_3/MltF_N"/>
</dbReference>
<sequence>MQKQPKSNTINLAIGIVPHSVLVLIADEKGYFAEESLNVVMHEFSTGKMALDSMLAGGTDMATTADFPIALAGLAEQDFYVVASMGQGDDIKVIARKDSGINSISDLKGKRIATKKGGGGELFMLKLFSQEGIDLDSVSVIYLDPPEMPAAIARNDIDSYVIWEPHIANGEKEMGENAIVFSPKGIYGETWNIAARKDFAERNPEKVKGFLRALLKADEFFRENREAGLEIAARHSGASLDTAKAVLDEFEIGVSLDNVLKEQVLEAAEFAVEQGIVKEREIPSFGGIFNTAFLEEIKPESVETE</sequence>
<feature type="domain" description="Solute-binding protein family 3/N-terminal" evidence="1">
    <location>
        <begin position="11"/>
        <end position="224"/>
    </location>
</feature>
<dbReference type="Pfam" id="PF09084">
    <property type="entry name" value="NMT1"/>
    <property type="match status" value="1"/>
</dbReference>
<dbReference type="EMBL" id="JAFGDB010000072">
    <property type="protein sequence ID" value="MBN2067654.1"/>
    <property type="molecule type" value="Genomic_DNA"/>
</dbReference>
<dbReference type="SMART" id="SM00062">
    <property type="entry name" value="PBPb"/>
    <property type="match status" value="1"/>
</dbReference>
<comment type="caution">
    <text evidence="2">The sequence shown here is derived from an EMBL/GenBank/DDBJ whole genome shotgun (WGS) entry which is preliminary data.</text>
</comment>
<organism evidence="2 3">
    <name type="scientific">Candidatus Iainarchaeum sp</name>
    <dbReference type="NCBI Taxonomy" id="3101447"/>
    <lineage>
        <taxon>Archaea</taxon>
        <taxon>Candidatus Iainarchaeota</taxon>
        <taxon>Candidatus Iainarchaeia</taxon>
        <taxon>Candidatus Iainarchaeales</taxon>
        <taxon>Candidatus Iainarchaeaceae</taxon>
        <taxon>Candidatus Iainarchaeum</taxon>
    </lineage>
</organism>
<dbReference type="PANTHER" id="PTHR30024">
    <property type="entry name" value="ALIPHATIC SULFONATES-BINDING PROTEIN-RELATED"/>
    <property type="match status" value="1"/>
</dbReference>
<evidence type="ECO:0000259" key="1">
    <source>
        <dbReference type="SMART" id="SM00062"/>
    </source>
</evidence>
<dbReference type="Proteomes" id="UP000809243">
    <property type="component" value="Unassembled WGS sequence"/>
</dbReference>
<dbReference type="SUPFAM" id="SSF53850">
    <property type="entry name" value="Periplasmic binding protein-like II"/>
    <property type="match status" value="1"/>
</dbReference>
<proteinExistence type="predicted"/>
<evidence type="ECO:0000313" key="2">
    <source>
        <dbReference type="EMBL" id="MBN2067654.1"/>
    </source>
</evidence>
<name>A0A939C7H1_9ARCH</name>
<dbReference type="Gene3D" id="3.40.190.10">
    <property type="entry name" value="Periplasmic binding protein-like II"/>
    <property type="match status" value="2"/>
</dbReference>
<accession>A0A939C7H1</accession>
<dbReference type="AlphaFoldDB" id="A0A939C7H1"/>
<protein>
    <submittedName>
        <fullName evidence="2">ABC transporter substrate-binding protein</fullName>
    </submittedName>
</protein>
<dbReference type="InterPro" id="IPR015168">
    <property type="entry name" value="SsuA/THI5"/>
</dbReference>
<reference evidence="2" key="1">
    <citation type="submission" date="2021-01" db="EMBL/GenBank/DDBJ databases">
        <title>Active Sulfur Cycling in an Early Earth Analoge.</title>
        <authorList>
            <person name="Hahn C.R."/>
            <person name="Youssef N.H."/>
            <person name="Elshahed M."/>
        </authorList>
    </citation>
    <scope>NUCLEOTIDE SEQUENCE</scope>
    <source>
        <strain evidence="2">Zod_Metabat.1151</strain>
    </source>
</reference>
<gene>
    <name evidence="2" type="ORF">JW744_04260</name>
</gene>
<dbReference type="CDD" id="cd01008">
    <property type="entry name" value="PBP2_NrtA_SsuA_CpmA_like"/>
    <property type="match status" value="1"/>
</dbReference>